<gene>
    <name evidence="1" type="ORF">C6I21_05065</name>
</gene>
<protein>
    <recommendedName>
        <fullName evidence="3">DUF4317 domain-containing protein</fullName>
    </recommendedName>
</protein>
<keyword evidence="2" id="KW-1185">Reference proteome</keyword>
<dbReference type="RefSeq" id="WP_105958365.1">
    <property type="nucleotide sequence ID" value="NZ_PVNS01000004.1"/>
</dbReference>
<organism evidence="1 2">
    <name type="scientific">Alkalicoccus urumqiensis</name>
    <name type="common">Bacillus urumqiensis</name>
    <dbReference type="NCBI Taxonomy" id="1548213"/>
    <lineage>
        <taxon>Bacteria</taxon>
        <taxon>Bacillati</taxon>
        <taxon>Bacillota</taxon>
        <taxon>Bacilli</taxon>
        <taxon>Bacillales</taxon>
        <taxon>Bacillaceae</taxon>
        <taxon>Alkalicoccus</taxon>
    </lineage>
</organism>
<name>A0A2P6MIP6_ALKUR</name>
<dbReference type="Proteomes" id="UP000243650">
    <property type="component" value="Unassembled WGS sequence"/>
</dbReference>
<evidence type="ECO:0000313" key="2">
    <source>
        <dbReference type="Proteomes" id="UP000243650"/>
    </source>
</evidence>
<reference evidence="1 2" key="1">
    <citation type="submission" date="2018-03" db="EMBL/GenBank/DDBJ databases">
        <title>Bacillus urumqiensis sp. nov., a moderately haloalkaliphilic bacterium isolated from a salt lake.</title>
        <authorList>
            <person name="Zhao B."/>
            <person name="Liao Z."/>
        </authorList>
    </citation>
    <scope>NUCLEOTIDE SEQUENCE [LARGE SCALE GENOMIC DNA]</scope>
    <source>
        <strain evidence="1 2">BZ-SZ-XJ18</strain>
    </source>
</reference>
<sequence length="392" mass="44891">MDKKDIAAVRRYLKPGQTKLQIQDLFNVYVMKDTTDVYHAQSQPFDMIDQEEQELYTKNFKKILTGRLDEKLFELKFQHESPSQLLLHKALLTESREEWQGKMLTMAEKMIADNPQETDTVLTFIRANYYQSSGRAGSDDDSAVVANSFILCVVNKTEQPEREIQFDYVEKEFKYKVEVDPVIDLKHPLTGFFFPAVTDGAADVNRLLYAAVKANEPDEHMIQEVLGAEDVMTAQEDKAVFEEVVREVIGDQLPPATLANVYGEINRMIEEGEEEGTPPTLDYRDVEKVLSASGQQVESEQVKAAFQNVTTEESYEMKASSIVPKYESKSIKIKTKAADITISPQDLQYVRQVQYDNRRCIMIDIDEDAEVDGFRMLPEAFSWKVEDPEDEE</sequence>
<dbReference type="EMBL" id="PVNS01000004">
    <property type="protein sequence ID" value="PRO66175.1"/>
    <property type="molecule type" value="Genomic_DNA"/>
</dbReference>
<evidence type="ECO:0008006" key="3">
    <source>
        <dbReference type="Google" id="ProtNLM"/>
    </source>
</evidence>
<dbReference type="AlphaFoldDB" id="A0A2P6MIP6"/>
<evidence type="ECO:0000313" key="1">
    <source>
        <dbReference type="EMBL" id="PRO66175.1"/>
    </source>
</evidence>
<dbReference type="Pfam" id="PF14199">
    <property type="entry name" value="DUF4317"/>
    <property type="match status" value="1"/>
</dbReference>
<dbReference type="OrthoDB" id="1642058at2"/>
<dbReference type="InterPro" id="IPR025466">
    <property type="entry name" value="DUF4317"/>
</dbReference>
<comment type="caution">
    <text evidence="1">The sequence shown here is derived from an EMBL/GenBank/DDBJ whole genome shotgun (WGS) entry which is preliminary data.</text>
</comment>
<proteinExistence type="predicted"/>
<accession>A0A2P6MIP6</accession>